<evidence type="ECO:0000313" key="5">
    <source>
        <dbReference type="Ensembl" id="ENSVKKP00000004613.1"/>
    </source>
</evidence>
<protein>
    <recommendedName>
        <fullName evidence="4">Ig-like domain-containing protein</fullName>
    </recommendedName>
</protein>
<dbReference type="AlphaFoldDB" id="A0A8D2J5H0"/>
<evidence type="ECO:0000313" key="6">
    <source>
        <dbReference type="Proteomes" id="UP000694545"/>
    </source>
</evidence>
<dbReference type="SMART" id="SM00406">
    <property type="entry name" value="IGv"/>
    <property type="match status" value="1"/>
</dbReference>
<sequence length="125" mass="13560">MEKKLARKCCKQPDWMAHASSAGAFGSITLSQPSTAKATPGSSVNLDCTVSGYDINNHHMNWVRQATAKGLIYIASFRTGFPTYIANEFKGRVTPSTSGATAKLRMDALTLEDTAVYYCARCTVK</sequence>
<keyword evidence="6" id="KW-1185">Reference proteome</keyword>
<reference evidence="5" key="2">
    <citation type="submission" date="2025-09" db="UniProtKB">
        <authorList>
            <consortium name="Ensembl"/>
        </authorList>
    </citation>
    <scope>IDENTIFICATION</scope>
</reference>
<dbReference type="SUPFAM" id="SSF48726">
    <property type="entry name" value="Immunoglobulin"/>
    <property type="match status" value="1"/>
</dbReference>
<keyword evidence="3" id="KW-1280">Immunoglobulin</keyword>
<dbReference type="InterPro" id="IPR013783">
    <property type="entry name" value="Ig-like_fold"/>
</dbReference>
<evidence type="ECO:0000256" key="2">
    <source>
        <dbReference type="ARBA" id="ARBA00023130"/>
    </source>
</evidence>
<dbReference type="Gene3D" id="2.60.40.10">
    <property type="entry name" value="Immunoglobulins"/>
    <property type="match status" value="1"/>
</dbReference>
<dbReference type="Pfam" id="PF07686">
    <property type="entry name" value="V-set"/>
    <property type="match status" value="1"/>
</dbReference>
<dbReference type="InterPro" id="IPR050199">
    <property type="entry name" value="IgHV"/>
</dbReference>
<evidence type="ECO:0000256" key="3">
    <source>
        <dbReference type="ARBA" id="ARBA00043265"/>
    </source>
</evidence>
<dbReference type="Ensembl" id="ENSVKKT00000004741.1">
    <property type="protein sequence ID" value="ENSVKKP00000004613.1"/>
    <property type="gene ID" value="ENSVKKG00000003446.1"/>
</dbReference>
<organism evidence="5 6">
    <name type="scientific">Varanus komodoensis</name>
    <name type="common">Komodo dragon</name>
    <dbReference type="NCBI Taxonomy" id="61221"/>
    <lineage>
        <taxon>Eukaryota</taxon>
        <taxon>Metazoa</taxon>
        <taxon>Chordata</taxon>
        <taxon>Craniata</taxon>
        <taxon>Vertebrata</taxon>
        <taxon>Euteleostomi</taxon>
        <taxon>Lepidosauria</taxon>
        <taxon>Squamata</taxon>
        <taxon>Bifurcata</taxon>
        <taxon>Unidentata</taxon>
        <taxon>Episquamata</taxon>
        <taxon>Toxicofera</taxon>
        <taxon>Anguimorpha</taxon>
        <taxon>Paleoanguimorpha</taxon>
        <taxon>Varanoidea</taxon>
        <taxon>Varanidae</taxon>
        <taxon>Varanus</taxon>
    </lineage>
</organism>
<dbReference type="InterPro" id="IPR007110">
    <property type="entry name" value="Ig-like_dom"/>
</dbReference>
<feature type="domain" description="Ig-like" evidence="4">
    <location>
        <begin position="13"/>
        <end position="125"/>
    </location>
</feature>
<evidence type="ECO:0000256" key="1">
    <source>
        <dbReference type="ARBA" id="ARBA00022859"/>
    </source>
</evidence>
<dbReference type="GO" id="GO:0005576">
    <property type="term" value="C:extracellular region"/>
    <property type="evidence" value="ECO:0007669"/>
    <property type="project" value="UniProtKB-ARBA"/>
</dbReference>
<reference evidence="5" key="1">
    <citation type="submission" date="2025-08" db="UniProtKB">
        <authorList>
            <consortium name="Ensembl"/>
        </authorList>
    </citation>
    <scope>IDENTIFICATION</scope>
</reference>
<dbReference type="GO" id="GO:0002250">
    <property type="term" value="P:adaptive immune response"/>
    <property type="evidence" value="ECO:0007669"/>
    <property type="project" value="UniProtKB-KW"/>
</dbReference>
<proteinExistence type="predicted"/>
<dbReference type="GO" id="GO:0019814">
    <property type="term" value="C:immunoglobulin complex"/>
    <property type="evidence" value="ECO:0007669"/>
    <property type="project" value="UniProtKB-KW"/>
</dbReference>
<dbReference type="OMA" id="YDINNHH"/>
<keyword evidence="2" id="KW-1064">Adaptive immunity</keyword>
<accession>A0A8D2J5H0</accession>
<dbReference type="InterPro" id="IPR036179">
    <property type="entry name" value="Ig-like_dom_sf"/>
</dbReference>
<name>A0A8D2J5H0_VARKO</name>
<dbReference type="PROSITE" id="PS50835">
    <property type="entry name" value="IG_LIKE"/>
    <property type="match status" value="1"/>
</dbReference>
<keyword evidence="1" id="KW-0391">Immunity</keyword>
<dbReference type="InterPro" id="IPR013106">
    <property type="entry name" value="Ig_V-set"/>
</dbReference>
<evidence type="ECO:0000259" key="4">
    <source>
        <dbReference type="PROSITE" id="PS50835"/>
    </source>
</evidence>
<dbReference type="PANTHER" id="PTHR23266">
    <property type="entry name" value="IMMUNOGLOBULIN HEAVY CHAIN"/>
    <property type="match status" value="1"/>
</dbReference>
<dbReference type="Proteomes" id="UP000694545">
    <property type="component" value="Unplaced"/>
</dbReference>